<dbReference type="SUPFAM" id="SSF53850">
    <property type="entry name" value="Periplasmic binding protein-like II"/>
    <property type="match status" value="1"/>
</dbReference>
<dbReference type="AlphaFoldDB" id="A0A562IMF1"/>
<dbReference type="GO" id="GO:0015833">
    <property type="term" value="P:peptide transport"/>
    <property type="evidence" value="ECO:0007669"/>
    <property type="project" value="TreeGrafter"/>
</dbReference>
<comment type="similarity">
    <text evidence="2">Belongs to the bacterial solute-binding protein 5 family.</text>
</comment>
<dbReference type="OrthoDB" id="9803988at2"/>
<keyword evidence="8" id="KW-1185">Reference proteome</keyword>
<dbReference type="PANTHER" id="PTHR30290">
    <property type="entry name" value="PERIPLASMIC BINDING COMPONENT OF ABC TRANSPORTER"/>
    <property type="match status" value="1"/>
</dbReference>
<proteinExistence type="inferred from homology"/>
<evidence type="ECO:0000256" key="5">
    <source>
        <dbReference type="SAM" id="SignalP"/>
    </source>
</evidence>
<evidence type="ECO:0000256" key="1">
    <source>
        <dbReference type="ARBA" id="ARBA00004196"/>
    </source>
</evidence>
<keyword evidence="4 5" id="KW-0732">Signal</keyword>
<evidence type="ECO:0000256" key="2">
    <source>
        <dbReference type="ARBA" id="ARBA00005695"/>
    </source>
</evidence>
<dbReference type="Gene3D" id="3.40.190.10">
    <property type="entry name" value="Periplasmic binding protein-like II"/>
    <property type="match status" value="1"/>
</dbReference>
<dbReference type="PROSITE" id="PS51257">
    <property type="entry name" value="PROKAR_LIPOPROTEIN"/>
    <property type="match status" value="1"/>
</dbReference>
<feature type="chain" id="PRO_5021872559" evidence="5">
    <location>
        <begin position="29"/>
        <end position="521"/>
    </location>
</feature>
<dbReference type="GO" id="GO:0030313">
    <property type="term" value="C:cell envelope"/>
    <property type="evidence" value="ECO:0007669"/>
    <property type="project" value="UniProtKB-SubCell"/>
</dbReference>
<accession>A0A562IMF1</accession>
<dbReference type="InterPro" id="IPR039424">
    <property type="entry name" value="SBP_5"/>
</dbReference>
<dbReference type="Gene3D" id="3.10.105.10">
    <property type="entry name" value="Dipeptide-binding Protein, Domain 3"/>
    <property type="match status" value="1"/>
</dbReference>
<reference evidence="7 8" key="1">
    <citation type="submission" date="2019-07" db="EMBL/GenBank/DDBJ databases">
        <title>R&amp;d 2014.</title>
        <authorList>
            <person name="Klenk H.-P."/>
        </authorList>
    </citation>
    <scope>NUCLEOTIDE SEQUENCE [LARGE SCALE GENOMIC DNA]</scope>
    <source>
        <strain evidence="7 8">DSM 45764</strain>
    </source>
</reference>
<comment type="caution">
    <text evidence="7">The sequence shown here is derived from an EMBL/GenBank/DDBJ whole genome shotgun (WGS) entry which is preliminary data.</text>
</comment>
<feature type="signal peptide" evidence="5">
    <location>
        <begin position="1"/>
        <end position="28"/>
    </location>
</feature>
<name>A0A562IMF1_9ACTN</name>
<gene>
    <name evidence="7" type="ORF">JD78_00556</name>
</gene>
<dbReference type="InterPro" id="IPR030678">
    <property type="entry name" value="Peptide/Ni-bd"/>
</dbReference>
<dbReference type="RefSeq" id="WP_153359995.1">
    <property type="nucleotide sequence ID" value="NZ_JABGDC010000073.1"/>
</dbReference>
<dbReference type="GO" id="GO:0042597">
    <property type="term" value="C:periplasmic space"/>
    <property type="evidence" value="ECO:0007669"/>
    <property type="project" value="UniProtKB-ARBA"/>
</dbReference>
<sequence length="521" mass="55084">MRTRTTGSRRTGRRLTAAFGVAAVLTTAACGGDSDSSGSGGSQSGDASLALAINAQPATLDPAQLAEGQQAYLWTSIYDTLLTLDNEGQLQPNAAESWEYSADGRTLTLKLRDGMTFSSGDPVTAEAVRATLERTRTTPGQQQGKLAAVESVEAPDDSTVVLNLSEPDSSLLVNLAQAAGVIGDPATIENEDSVLDPVGSGPYVLDDEATVPGSTYVLERRDDHWNVDAYPFETVTVRVIQDRTAVFNALQTGELNAGTVEAPQGEQLASQGFDIAKVDATAVGNLVLADRSGTVQPAFADPRVRQAINMAFDREKIVEQLLQGNGLATQQIFNPKGEAYVEELNDTYEYDPEGAKALLAEAGYANGFEITMPSTIISQNFEPTITQALADIGIRVTWEPVPPQNTASAVASGTYPAVFFIDGLNAAPRELANNFAPDGFLNPFDSELPAELTELMDQIATETDPTAAGDLLQQANEVIVENALTAPLFYAGTTWATTDGIEYLGDGSNTLNTVRAFGVSA</sequence>
<keyword evidence="3" id="KW-0813">Transport</keyword>
<evidence type="ECO:0000313" key="7">
    <source>
        <dbReference type="EMBL" id="TWH72052.1"/>
    </source>
</evidence>
<evidence type="ECO:0000259" key="6">
    <source>
        <dbReference type="Pfam" id="PF00496"/>
    </source>
</evidence>
<dbReference type="PIRSF" id="PIRSF002741">
    <property type="entry name" value="MppA"/>
    <property type="match status" value="1"/>
</dbReference>
<evidence type="ECO:0000256" key="4">
    <source>
        <dbReference type="ARBA" id="ARBA00022729"/>
    </source>
</evidence>
<dbReference type="GO" id="GO:1904680">
    <property type="term" value="F:peptide transmembrane transporter activity"/>
    <property type="evidence" value="ECO:0007669"/>
    <property type="project" value="TreeGrafter"/>
</dbReference>
<feature type="domain" description="Solute-binding protein family 5" evidence="6">
    <location>
        <begin position="90"/>
        <end position="420"/>
    </location>
</feature>
<evidence type="ECO:0000313" key="8">
    <source>
        <dbReference type="Proteomes" id="UP000321490"/>
    </source>
</evidence>
<protein>
    <submittedName>
        <fullName evidence="7">Peptide/nickel transport system substrate-binding protein</fullName>
    </submittedName>
</protein>
<dbReference type="Proteomes" id="UP000321490">
    <property type="component" value="Unassembled WGS sequence"/>
</dbReference>
<dbReference type="InterPro" id="IPR000914">
    <property type="entry name" value="SBP_5_dom"/>
</dbReference>
<dbReference type="Pfam" id="PF00496">
    <property type="entry name" value="SBP_bac_5"/>
    <property type="match status" value="1"/>
</dbReference>
<organism evidence="7 8">
    <name type="scientific">Modestobacter roseus</name>
    <dbReference type="NCBI Taxonomy" id="1181884"/>
    <lineage>
        <taxon>Bacteria</taxon>
        <taxon>Bacillati</taxon>
        <taxon>Actinomycetota</taxon>
        <taxon>Actinomycetes</taxon>
        <taxon>Geodermatophilales</taxon>
        <taxon>Geodermatophilaceae</taxon>
        <taxon>Modestobacter</taxon>
    </lineage>
</organism>
<evidence type="ECO:0000256" key="3">
    <source>
        <dbReference type="ARBA" id="ARBA00022448"/>
    </source>
</evidence>
<dbReference type="GO" id="GO:0043190">
    <property type="term" value="C:ATP-binding cassette (ABC) transporter complex"/>
    <property type="evidence" value="ECO:0007669"/>
    <property type="project" value="InterPro"/>
</dbReference>
<comment type="subcellular location">
    <subcellularLocation>
        <location evidence="1">Cell envelope</location>
    </subcellularLocation>
</comment>
<dbReference type="EMBL" id="VLKF01000001">
    <property type="protein sequence ID" value="TWH72052.1"/>
    <property type="molecule type" value="Genomic_DNA"/>
</dbReference>
<dbReference type="PANTHER" id="PTHR30290:SF10">
    <property type="entry name" value="PERIPLASMIC OLIGOPEPTIDE-BINDING PROTEIN-RELATED"/>
    <property type="match status" value="1"/>
</dbReference>